<protein>
    <recommendedName>
        <fullName evidence="2">Lipid/polyisoprenoid-binding YceI-like domain-containing protein</fullName>
    </recommendedName>
</protein>
<dbReference type="AlphaFoldDB" id="A0A3E0X1H7"/>
<evidence type="ECO:0000259" key="2">
    <source>
        <dbReference type="SMART" id="SM00867"/>
    </source>
</evidence>
<dbReference type="OrthoDB" id="9811006at2"/>
<dbReference type="SMART" id="SM00867">
    <property type="entry name" value="YceI"/>
    <property type="match status" value="1"/>
</dbReference>
<dbReference type="Gene3D" id="2.40.128.110">
    <property type="entry name" value="Lipid/polyisoprenoid-binding, YceI-like"/>
    <property type="match status" value="1"/>
</dbReference>
<dbReference type="SUPFAM" id="SSF101874">
    <property type="entry name" value="YceI-like"/>
    <property type="match status" value="1"/>
</dbReference>
<name>A0A3E0X1H7_9GAMM</name>
<dbReference type="Pfam" id="PF04264">
    <property type="entry name" value="YceI"/>
    <property type="match status" value="1"/>
</dbReference>
<evidence type="ECO:0000313" key="4">
    <source>
        <dbReference type="Proteomes" id="UP000256763"/>
    </source>
</evidence>
<proteinExistence type="predicted"/>
<evidence type="ECO:0000313" key="3">
    <source>
        <dbReference type="EMBL" id="RFA38327.1"/>
    </source>
</evidence>
<feature type="domain" description="Lipid/polyisoprenoid-binding YceI-like" evidence="2">
    <location>
        <begin position="28"/>
        <end position="190"/>
    </location>
</feature>
<evidence type="ECO:0000256" key="1">
    <source>
        <dbReference type="SAM" id="SignalP"/>
    </source>
</evidence>
<dbReference type="EMBL" id="NFZW01000004">
    <property type="protein sequence ID" value="RFA38327.1"/>
    <property type="molecule type" value="Genomic_DNA"/>
</dbReference>
<gene>
    <name evidence="3" type="ORF">CAL65_05745</name>
</gene>
<dbReference type="InterPro" id="IPR036761">
    <property type="entry name" value="TTHA0802/YceI-like_sf"/>
</dbReference>
<accession>A0A3E0X1H7</accession>
<organism evidence="3 4">
    <name type="scientific">Alkalilimnicola ehrlichii</name>
    <dbReference type="NCBI Taxonomy" id="351052"/>
    <lineage>
        <taxon>Bacteria</taxon>
        <taxon>Pseudomonadati</taxon>
        <taxon>Pseudomonadota</taxon>
        <taxon>Gammaproteobacteria</taxon>
        <taxon>Chromatiales</taxon>
        <taxon>Ectothiorhodospiraceae</taxon>
        <taxon>Alkalilimnicola</taxon>
    </lineage>
</organism>
<feature type="chain" id="PRO_5017732127" description="Lipid/polyisoprenoid-binding YceI-like domain-containing protein" evidence="1">
    <location>
        <begin position="25"/>
        <end position="192"/>
    </location>
</feature>
<dbReference type="PANTHER" id="PTHR34406:SF1">
    <property type="entry name" value="PROTEIN YCEI"/>
    <property type="match status" value="1"/>
</dbReference>
<feature type="signal peptide" evidence="1">
    <location>
        <begin position="1"/>
        <end position="24"/>
    </location>
</feature>
<reference evidence="4" key="1">
    <citation type="submission" date="2017-05" db="EMBL/GenBank/DDBJ databases">
        <authorList>
            <person name="Sharma S."/>
            <person name="Sidhu C."/>
            <person name="Pinnaka A.K."/>
        </authorList>
    </citation>
    <scope>NUCLEOTIDE SEQUENCE [LARGE SCALE GENOMIC DNA]</scope>
    <source>
        <strain evidence="4">AK93</strain>
    </source>
</reference>
<dbReference type="RefSeq" id="WP_116301185.1">
    <property type="nucleotide sequence ID" value="NZ_NFZV01000003.1"/>
</dbReference>
<keyword evidence="1" id="KW-0732">Signal</keyword>
<dbReference type="Proteomes" id="UP000256763">
    <property type="component" value="Unassembled WGS sequence"/>
</dbReference>
<sequence length="192" mass="21266">MRKTQLFSALALAGGLALSNSAFAEVKEYKVDPTHSFVMFSISHLGFSFVEGRFNELSGEFTYDSDNPANSDITMRVNTASIDSNHAERDRHLRASDYLHVSRHPEATFTTTRFEPNGDDGILHGDLTLYGTTQPIEVDVKFVGAGEDPWGGYRRGYVGTTTITLSDFGMNFQLGPDAETTDLRFVIEGIRQ</sequence>
<dbReference type="PANTHER" id="PTHR34406">
    <property type="entry name" value="PROTEIN YCEI"/>
    <property type="match status" value="1"/>
</dbReference>
<comment type="caution">
    <text evidence="3">The sequence shown here is derived from an EMBL/GenBank/DDBJ whole genome shotgun (WGS) entry which is preliminary data.</text>
</comment>
<dbReference type="InterPro" id="IPR007372">
    <property type="entry name" value="Lipid/polyisoprenoid-bd_YceI"/>
</dbReference>
<keyword evidence="4" id="KW-1185">Reference proteome</keyword>